<evidence type="ECO:0000313" key="2">
    <source>
        <dbReference type="EMBL" id="KAD5507597.1"/>
    </source>
</evidence>
<sequence length="89" mass="10028">MKSLMPFKRSKIVYVNYSQRTKEGEEPPIAEGDEALPIDGHEPPPPAAVPPAGRRLRSEKNREDELPWSPASSPQSTIGNMRLRIRFMS</sequence>
<organism evidence="2 3">
    <name type="scientific">Mikania micrantha</name>
    <name type="common">bitter vine</name>
    <dbReference type="NCBI Taxonomy" id="192012"/>
    <lineage>
        <taxon>Eukaryota</taxon>
        <taxon>Viridiplantae</taxon>
        <taxon>Streptophyta</taxon>
        <taxon>Embryophyta</taxon>
        <taxon>Tracheophyta</taxon>
        <taxon>Spermatophyta</taxon>
        <taxon>Magnoliopsida</taxon>
        <taxon>eudicotyledons</taxon>
        <taxon>Gunneridae</taxon>
        <taxon>Pentapetalae</taxon>
        <taxon>asterids</taxon>
        <taxon>campanulids</taxon>
        <taxon>Asterales</taxon>
        <taxon>Asteraceae</taxon>
        <taxon>Asteroideae</taxon>
        <taxon>Heliantheae alliance</taxon>
        <taxon>Eupatorieae</taxon>
        <taxon>Mikania</taxon>
    </lineage>
</organism>
<feature type="compositionally biased region" description="Basic and acidic residues" evidence="1">
    <location>
        <begin position="56"/>
        <end position="65"/>
    </location>
</feature>
<feature type="region of interest" description="Disordered" evidence="1">
    <location>
        <begin position="18"/>
        <end position="81"/>
    </location>
</feature>
<proteinExistence type="predicted"/>
<accession>A0A5N6NV02</accession>
<evidence type="ECO:0000256" key="1">
    <source>
        <dbReference type="SAM" id="MobiDB-lite"/>
    </source>
</evidence>
<protein>
    <submittedName>
        <fullName evidence="2">Uncharacterized protein</fullName>
    </submittedName>
</protein>
<keyword evidence="3" id="KW-1185">Reference proteome</keyword>
<feature type="compositionally biased region" description="Polar residues" evidence="1">
    <location>
        <begin position="70"/>
        <end position="79"/>
    </location>
</feature>
<evidence type="ECO:0000313" key="3">
    <source>
        <dbReference type="Proteomes" id="UP000326396"/>
    </source>
</evidence>
<name>A0A5N6NV02_9ASTR</name>
<dbReference type="AlphaFoldDB" id="A0A5N6NV02"/>
<dbReference type="Proteomes" id="UP000326396">
    <property type="component" value="Linkage Group LG16"/>
</dbReference>
<dbReference type="EMBL" id="SZYD01000008">
    <property type="protein sequence ID" value="KAD5507597.1"/>
    <property type="molecule type" value="Genomic_DNA"/>
</dbReference>
<feature type="compositionally biased region" description="Acidic residues" evidence="1">
    <location>
        <begin position="26"/>
        <end position="36"/>
    </location>
</feature>
<gene>
    <name evidence="2" type="ORF">E3N88_15300</name>
</gene>
<reference evidence="2 3" key="1">
    <citation type="submission" date="2019-05" db="EMBL/GenBank/DDBJ databases">
        <title>Mikania micrantha, genome provides insights into the molecular mechanism of rapid growth.</title>
        <authorList>
            <person name="Liu B."/>
        </authorList>
    </citation>
    <scope>NUCLEOTIDE SEQUENCE [LARGE SCALE GENOMIC DNA]</scope>
    <source>
        <strain evidence="2">NLD-2019</strain>
        <tissue evidence="2">Leaf</tissue>
    </source>
</reference>
<comment type="caution">
    <text evidence="2">The sequence shown here is derived from an EMBL/GenBank/DDBJ whole genome shotgun (WGS) entry which is preliminary data.</text>
</comment>